<proteinExistence type="predicted"/>
<accession>A0AAU8B833</accession>
<evidence type="ECO:0000313" key="3">
    <source>
        <dbReference type="EMBL" id="XCD08057.1"/>
    </source>
</evidence>
<dbReference type="EMBL" id="PP511794">
    <property type="protein sequence ID" value="XCD07665.1"/>
    <property type="molecule type" value="Genomic_DNA"/>
</dbReference>
<dbReference type="EMBL" id="PP511850">
    <property type="protein sequence ID" value="XCD08057.1"/>
    <property type="molecule type" value="Genomic_DNA"/>
</dbReference>
<feature type="compositionally biased region" description="Polar residues" evidence="1">
    <location>
        <begin position="1"/>
        <end position="15"/>
    </location>
</feature>
<reference evidence="2" key="1">
    <citation type="submission" date="2024-03" db="EMBL/GenBank/DDBJ databases">
        <title>Diverse circular DNA viruses in blood, oral, and fecal samples of captive lemurs.</title>
        <authorList>
            <person name="Paietta E.N."/>
            <person name="Kraberger S."/>
            <person name="Lund M.C."/>
            <person name="Custer J.M."/>
            <person name="Vargas K.M."/>
            <person name="Ehmke E.E."/>
            <person name="Yoder A.D."/>
            <person name="Varsani A."/>
        </authorList>
    </citation>
    <scope>NUCLEOTIDE SEQUENCE</scope>
    <source>
        <strain evidence="2">Duke_28FS_26</strain>
        <strain evidence="3">Duke_29_14</strain>
    </source>
</reference>
<name>A0AAU8B833_9VIRU</name>
<evidence type="ECO:0000256" key="1">
    <source>
        <dbReference type="SAM" id="MobiDB-lite"/>
    </source>
</evidence>
<sequence length="535" mass="58964">MATLSNDPALSNGSSYDDKRIRSNYNWSENNPYVEALKMAKHGTRRQDLLEAALNWEESYGNFRLQNEREDELLQRQRDWELEDRAHEEEYSSPAAQAYRDRIAGINPDLQEISSGTSLDPQNDLGTAATVDNVGVGLRDPTQVTLDKINSVFSAASSIIDIGGSLLGSARNIVDWNSNSRFARANASAAEQATLRNDFDIANNRLSSLSNAASILSNRVDEKGNSIPLTANGLMQFYSDAGYPIDEETRALANKFVNSSDIRALAATNRYAMKRQEAMNEVYTPDMLTREFEMSYKLRMKQMEGESFRADYTAAIQKALAEDESYASDVANATISAASNESDYQQGLLDRNSGDLRSDVEVGELKTRQARYNDILQQFALFVDTRNKAIREIDDELKSIGDLKSASVADYQRAISRKQARAYLIASTYDEMYNFGQSMAPLYRALALGSATSNSKSVFGLDATSNFPIALYNMYWTPGVAGTDVVRPLLQGVAATGTAVGSAALLKKGSPRLGTDEISRVPNLSADGEYNSIDF</sequence>
<evidence type="ECO:0000313" key="2">
    <source>
        <dbReference type="EMBL" id="XCD07665.1"/>
    </source>
</evidence>
<protein>
    <submittedName>
        <fullName evidence="2">DNA pilot protein</fullName>
    </submittedName>
</protein>
<feature type="region of interest" description="Disordered" evidence="1">
    <location>
        <begin position="1"/>
        <end position="24"/>
    </location>
</feature>
<organism evidence="2">
    <name type="scientific">Dulem virus 269</name>
    <dbReference type="NCBI Taxonomy" id="3145746"/>
    <lineage>
        <taxon>Viruses</taxon>
        <taxon>Monodnaviria</taxon>
        <taxon>Sangervirae</taxon>
        <taxon>Phixviricota</taxon>
        <taxon>Malgrandaviricetes</taxon>
        <taxon>Petitvirales</taxon>
        <taxon>Microviridae</taxon>
        <taxon>Microvirus</taxon>
    </lineage>
</organism>